<dbReference type="EMBL" id="JBHUIO010000011">
    <property type="protein sequence ID" value="MFD2171919.1"/>
    <property type="molecule type" value="Genomic_DNA"/>
</dbReference>
<reference evidence="2" key="1">
    <citation type="journal article" date="2019" name="Int. J. Syst. Evol. Microbiol.">
        <title>The Global Catalogue of Microorganisms (GCM) 10K type strain sequencing project: providing services to taxonomists for standard genome sequencing and annotation.</title>
        <authorList>
            <consortium name="The Broad Institute Genomics Platform"/>
            <consortium name="The Broad Institute Genome Sequencing Center for Infectious Disease"/>
            <person name="Wu L."/>
            <person name="Ma J."/>
        </authorList>
    </citation>
    <scope>NUCLEOTIDE SEQUENCE [LARGE SCALE GENOMIC DNA]</scope>
    <source>
        <strain evidence="2">CGMCC 1.13574</strain>
    </source>
</reference>
<dbReference type="Proteomes" id="UP001597343">
    <property type="component" value="Unassembled WGS sequence"/>
</dbReference>
<accession>A0ABW5A1V8</accession>
<dbReference type="SUPFAM" id="SSF89260">
    <property type="entry name" value="Collagen-binding domain"/>
    <property type="match status" value="1"/>
</dbReference>
<keyword evidence="2" id="KW-1185">Reference proteome</keyword>
<dbReference type="RefSeq" id="WP_386049136.1">
    <property type="nucleotide sequence ID" value="NZ_JBHUIO010000011.1"/>
</dbReference>
<organism evidence="1 2">
    <name type="scientific">Tumebacillus lipolyticus</name>
    <dbReference type="NCBI Taxonomy" id="1280370"/>
    <lineage>
        <taxon>Bacteria</taxon>
        <taxon>Bacillati</taxon>
        <taxon>Bacillota</taxon>
        <taxon>Bacilli</taxon>
        <taxon>Bacillales</taxon>
        <taxon>Alicyclobacillaceae</taxon>
        <taxon>Tumebacillus</taxon>
    </lineage>
</organism>
<evidence type="ECO:0000313" key="2">
    <source>
        <dbReference type="Proteomes" id="UP001597343"/>
    </source>
</evidence>
<name>A0ABW5A1V8_9BACL</name>
<evidence type="ECO:0000313" key="1">
    <source>
        <dbReference type="EMBL" id="MFD2171919.1"/>
    </source>
</evidence>
<comment type="caution">
    <text evidence="1">The sequence shown here is derived from an EMBL/GenBank/DDBJ whole genome shotgun (WGS) entry which is preliminary data.</text>
</comment>
<dbReference type="Gene3D" id="2.60.120.380">
    <property type="match status" value="1"/>
</dbReference>
<gene>
    <name evidence="1" type="ORF">ACFSOY_18295</name>
</gene>
<proteinExistence type="predicted"/>
<protein>
    <submittedName>
        <fullName evidence="1">Uncharacterized protein</fullName>
    </submittedName>
</protein>
<sequence length="200" mass="23050">MFNFEKIERDIGRYMDHESMTYIDALAEAIRIQINQLEIILGVEGISDEKVEEEIQTGYGKLLKELERRGIQYDGRHTLRRKEDDPFEVAKSLEIGDSAVQGTISSIFQRDWYTFTPVRSGKVKFELKNLSLEQFVMIFLNASDGCTNLNLGANQYPPKDKIEFSHNLTEGNTYFLQILPMSFGGLRPIRYSLVVSYECD</sequence>